<evidence type="ECO:0000259" key="9">
    <source>
        <dbReference type="PROSITE" id="PS50113"/>
    </source>
</evidence>
<dbReference type="InterPro" id="IPR036890">
    <property type="entry name" value="HATPase_C_sf"/>
</dbReference>
<dbReference type="OrthoDB" id="7320128at2"/>
<evidence type="ECO:0000256" key="1">
    <source>
        <dbReference type="ARBA" id="ARBA00000085"/>
    </source>
</evidence>
<evidence type="ECO:0000256" key="6">
    <source>
        <dbReference type="SAM" id="MobiDB-lite"/>
    </source>
</evidence>
<keyword evidence="5" id="KW-0418">Kinase</keyword>
<dbReference type="EMBL" id="FNWO01000005">
    <property type="protein sequence ID" value="SEH33484.1"/>
    <property type="molecule type" value="Genomic_DNA"/>
</dbReference>
<dbReference type="FunFam" id="3.30.565.10:FF:000006">
    <property type="entry name" value="Sensor histidine kinase WalK"/>
    <property type="match status" value="1"/>
</dbReference>
<dbReference type="InterPro" id="IPR013655">
    <property type="entry name" value="PAS_fold_3"/>
</dbReference>
<evidence type="ECO:0000256" key="2">
    <source>
        <dbReference type="ARBA" id="ARBA00012438"/>
    </source>
</evidence>
<sequence length="823" mass="90289">MLPPAISHHLRRPRWLLAAVVLIDLMVVGLAAVTIELDLTGRRQAAQDSARMVSGILADEIDHYLGHVSLELQTIADEAARRDAGTKASDPTTVTAFLDRHRRRVAGLSEISLIDAEGRVGPTTSGARDSPNLPVGQLAFFADLRDNSAAELVVSRPIADPTGQRRLLLIGHRIDLPEGRFGGIVMAVLPADYLAGLFAVIHPERGMHISLLNRQMEFIARYPAVAAMEGASISTAASDESRALIEAGQEAASFRAVSRLDGQPRTSFLRKVPGQPLYFNVGTADETYLKPWRAEGTRVGLVAAGFVALSLLLTWAVRRNWAEREAAIAAMEVAHAEIRSHAERLDMALRGANDGWWDWDILLDEMYVSPRWWEMLGHDPHGTCGSPDMWRSRAHPDDQPRVEDEIARVIASERTTLQIEIRLRHAGGHYLPILMRGYILRDFSGRALRMSGTSTDLTEIRRVEATLQAMFDLSPLGKCRTEPDGRILDVNAALLNTVGASRTALTGTVLPGIIPQSGDGEEGRQREQLDSEGAFGPFETTLPHADGGEVPVRLRGVWIRADGGPGSIYIIVEDITEERTVLRALEDRTRDLARSNADLEQFAYVASHDLREPLRMVSGFLGLLERRYTPNIDSEGVQFIAFAKEGAQRMDRLILDLLDFSRIGRTGTPQDSVSVTAAIGQAIRNLAVGIEESGAEIAIAPALDEARVCGDPVQLTSLFQNLIGNALKYRDPTRPPRIGVTGQIVGIHWEISVSDNGIGIEPDYFDRIFRLFQRLHTREQFDGTGIGLAVCRKIVEHHGGRIWVESIPGEGSTFIVTLPVADA</sequence>
<dbReference type="CDD" id="cd16921">
    <property type="entry name" value="HATPase_FilI-like"/>
    <property type="match status" value="1"/>
</dbReference>
<dbReference type="InterPro" id="IPR003594">
    <property type="entry name" value="HATPase_dom"/>
</dbReference>
<dbReference type="RefSeq" id="WP_074766902.1">
    <property type="nucleotide sequence ID" value="NZ_FNWO01000005.1"/>
</dbReference>
<dbReference type="Gene3D" id="3.30.450.20">
    <property type="entry name" value="PAS domain"/>
    <property type="match status" value="4"/>
</dbReference>
<dbReference type="PROSITE" id="PS50109">
    <property type="entry name" value="HIS_KIN"/>
    <property type="match status" value="1"/>
</dbReference>
<dbReference type="InterPro" id="IPR005467">
    <property type="entry name" value="His_kinase_dom"/>
</dbReference>
<feature type="domain" description="PAC" evidence="9">
    <location>
        <begin position="417"/>
        <end position="469"/>
    </location>
</feature>
<dbReference type="CDD" id="cd12914">
    <property type="entry name" value="PDC1_DGC_like"/>
    <property type="match status" value="1"/>
</dbReference>
<dbReference type="SUPFAM" id="SSF55874">
    <property type="entry name" value="ATPase domain of HSP90 chaperone/DNA topoisomerase II/histidine kinase"/>
    <property type="match status" value="1"/>
</dbReference>
<dbReference type="AlphaFoldDB" id="A0A1H6HGU8"/>
<gene>
    <name evidence="10" type="ORF">SAMN04244559_01387</name>
</gene>
<keyword evidence="3" id="KW-0597">Phosphoprotein</keyword>
<dbReference type="Proteomes" id="UP000182983">
    <property type="component" value="Unassembled WGS sequence"/>
</dbReference>
<organism evidence="10 11">
    <name type="scientific">Magnetospirillum fulvum</name>
    <name type="common">Rhodospirillum fulvum</name>
    <dbReference type="NCBI Taxonomy" id="1082"/>
    <lineage>
        <taxon>Bacteria</taxon>
        <taxon>Pseudomonadati</taxon>
        <taxon>Pseudomonadota</taxon>
        <taxon>Alphaproteobacteria</taxon>
        <taxon>Rhodospirillales</taxon>
        <taxon>Rhodospirillaceae</taxon>
        <taxon>Magnetospirillum</taxon>
    </lineage>
</organism>
<evidence type="ECO:0000313" key="10">
    <source>
        <dbReference type="EMBL" id="SEH33484.1"/>
    </source>
</evidence>
<dbReference type="Pfam" id="PF08448">
    <property type="entry name" value="PAS_4"/>
    <property type="match status" value="1"/>
</dbReference>
<dbReference type="Gene3D" id="1.10.287.130">
    <property type="match status" value="1"/>
</dbReference>
<reference evidence="11" key="1">
    <citation type="submission" date="2016-10" db="EMBL/GenBank/DDBJ databases">
        <authorList>
            <person name="Varghese N."/>
            <person name="Submissions S."/>
        </authorList>
    </citation>
    <scope>NUCLEOTIDE SEQUENCE [LARGE SCALE GENOMIC DNA]</scope>
    <source>
        <strain evidence="11">DSM 13234</strain>
    </source>
</reference>
<dbReference type="InterPro" id="IPR035965">
    <property type="entry name" value="PAS-like_dom_sf"/>
</dbReference>
<dbReference type="InterPro" id="IPR036097">
    <property type="entry name" value="HisK_dim/P_sf"/>
</dbReference>
<evidence type="ECO:0000256" key="4">
    <source>
        <dbReference type="ARBA" id="ARBA00022679"/>
    </source>
</evidence>
<dbReference type="NCBIfam" id="TIGR00229">
    <property type="entry name" value="sensory_box"/>
    <property type="match status" value="2"/>
</dbReference>
<dbReference type="SMART" id="SM00387">
    <property type="entry name" value="HATPase_c"/>
    <property type="match status" value="1"/>
</dbReference>
<dbReference type="SMART" id="SM00388">
    <property type="entry name" value="HisKA"/>
    <property type="match status" value="1"/>
</dbReference>
<dbReference type="InterPro" id="IPR004358">
    <property type="entry name" value="Sig_transdc_His_kin-like_C"/>
</dbReference>
<keyword evidence="7" id="KW-1133">Transmembrane helix</keyword>
<dbReference type="Gene3D" id="3.30.565.10">
    <property type="entry name" value="Histidine kinase-like ATPase, C-terminal domain"/>
    <property type="match status" value="1"/>
</dbReference>
<dbReference type="PANTHER" id="PTHR43304">
    <property type="entry name" value="PHYTOCHROME-LIKE PROTEIN CPH1"/>
    <property type="match status" value="1"/>
</dbReference>
<dbReference type="Pfam" id="PF02518">
    <property type="entry name" value="HATPase_c"/>
    <property type="match status" value="1"/>
</dbReference>
<dbReference type="CDD" id="cd00082">
    <property type="entry name" value="HisKA"/>
    <property type="match status" value="1"/>
</dbReference>
<dbReference type="Pfam" id="PF00512">
    <property type="entry name" value="HisKA"/>
    <property type="match status" value="1"/>
</dbReference>
<comment type="catalytic activity">
    <reaction evidence="1">
        <text>ATP + protein L-histidine = ADP + protein N-phospho-L-histidine.</text>
        <dbReference type="EC" id="2.7.13.3"/>
    </reaction>
</comment>
<evidence type="ECO:0000256" key="7">
    <source>
        <dbReference type="SAM" id="Phobius"/>
    </source>
</evidence>
<accession>A0A1H6HGU8</accession>
<dbReference type="SUPFAM" id="SSF55785">
    <property type="entry name" value="PYP-like sensor domain (PAS domain)"/>
    <property type="match status" value="2"/>
</dbReference>
<dbReference type="PRINTS" id="PR00344">
    <property type="entry name" value="BCTRLSENSOR"/>
</dbReference>
<dbReference type="Pfam" id="PF08447">
    <property type="entry name" value="PAS_3"/>
    <property type="match status" value="1"/>
</dbReference>
<protein>
    <recommendedName>
        <fullName evidence="2">histidine kinase</fullName>
        <ecNumber evidence="2">2.7.13.3</ecNumber>
    </recommendedName>
</protein>
<dbReference type="InterPro" id="IPR013656">
    <property type="entry name" value="PAS_4"/>
</dbReference>
<keyword evidence="7" id="KW-0812">Transmembrane</keyword>
<dbReference type="PANTHER" id="PTHR43304:SF1">
    <property type="entry name" value="PAC DOMAIN-CONTAINING PROTEIN"/>
    <property type="match status" value="1"/>
</dbReference>
<dbReference type="InterPro" id="IPR000700">
    <property type="entry name" value="PAS-assoc_C"/>
</dbReference>
<dbReference type="PROSITE" id="PS50113">
    <property type="entry name" value="PAC"/>
    <property type="match status" value="1"/>
</dbReference>
<keyword evidence="7" id="KW-0472">Membrane</keyword>
<dbReference type="CDD" id="cd00130">
    <property type="entry name" value="PAS"/>
    <property type="match status" value="2"/>
</dbReference>
<proteinExistence type="predicted"/>
<dbReference type="GO" id="GO:0000155">
    <property type="term" value="F:phosphorelay sensor kinase activity"/>
    <property type="evidence" value="ECO:0007669"/>
    <property type="project" value="InterPro"/>
</dbReference>
<keyword evidence="4" id="KW-0808">Transferase</keyword>
<dbReference type="InterPro" id="IPR003661">
    <property type="entry name" value="HisK_dim/P_dom"/>
</dbReference>
<feature type="domain" description="Histidine kinase" evidence="8">
    <location>
        <begin position="605"/>
        <end position="822"/>
    </location>
</feature>
<dbReference type="SMART" id="SM00086">
    <property type="entry name" value="PAC"/>
    <property type="match status" value="2"/>
</dbReference>
<name>A0A1H6HGU8_MAGFU</name>
<feature type="transmembrane region" description="Helical" evidence="7">
    <location>
        <begin position="15"/>
        <end position="35"/>
    </location>
</feature>
<evidence type="ECO:0000259" key="8">
    <source>
        <dbReference type="PROSITE" id="PS50109"/>
    </source>
</evidence>
<keyword evidence="11" id="KW-1185">Reference proteome</keyword>
<dbReference type="InterPro" id="IPR052162">
    <property type="entry name" value="Sensor_kinase/Photoreceptor"/>
</dbReference>
<dbReference type="SMART" id="SM00091">
    <property type="entry name" value="PAS"/>
    <property type="match status" value="2"/>
</dbReference>
<dbReference type="SUPFAM" id="SSF47384">
    <property type="entry name" value="Homodimeric domain of signal transducing histidine kinase"/>
    <property type="match status" value="1"/>
</dbReference>
<dbReference type="EC" id="2.7.13.3" evidence="2"/>
<feature type="region of interest" description="Disordered" evidence="6">
    <location>
        <begin position="511"/>
        <end position="535"/>
    </location>
</feature>
<dbReference type="InterPro" id="IPR001610">
    <property type="entry name" value="PAC"/>
</dbReference>
<dbReference type="CDD" id="cd12915">
    <property type="entry name" value="PDC2_DGC_like"/>
    <property type="match status" value="1"/>
</dbReference>
<dbReference type="InterPro" id="IPR000014">
    <property type="entry name" value="PAS"/>
</dbReference>
<evidence type="ECO:0000256" key="5">
    <source>
        <dbReference type="ARBA" id="ARBA00022777"/>
    </source>
</evidence>
<evidence type="ECO:0000313" key="11">
    <source>
        <dbReference type="Proteomes" id="UP000182983"/>
    </source>
</evidence>
<evidence type="ECO:0000256" key="3">
    <source>
        <dbReference type="ARBA" id="ARBA00022553"/>
    </source>
</evidence>